<keyword evidence="1 4" id="KW-0808">Transferase</keyword>
<dbReference type="PANTHER" id="PTHR43072">
    <property type="entry name" value="N-ACETYLTRANSFERASE"/>
    <property type="match status" value="1"/>
</dbReference>
<dbReference type="EMBL" id="CADCTM010000640">
    <property type="protein sequence ID" value="CAA9283634.1"/>
    <property type="molecule type" value="Genomic_DNA"/>
</dbReference>
<evidence type="ECO:0000313" key="4">
    <source>
        <dbReference type="EMBL" id="CAA9283634.1"/>
    </source>
</evidence>
<evidence type="ECO:0000259" key="3">
    <source>
        <dbReference type="PROSITE" id="PS51186"/>
    </source>
</evidence>
<accession>A0A6J4JPD9</accession>
<sequence>MASGFQTATAITIRDAVETDLPAIVEIYNAAIPTGVTAEKEPVSVESRFCWFHEHTTSYRPIWVMEVERVLAKPTKGIAGWLSFQSFSCGRPAYQATAEISIYIAPTYRGYGLGRQLLTEAIRKSPSFGLKTLVGLIFAHNKPSLHLFEALSFQRWGYLPRVGELDGVERDLIVVGRRLTE</sequence>
<dbReference type="Pfam" id="PF00583">
    <property type="entry name" value="Acetyltransf_1"/>
    <property type="match status" value="1"/>
</dbReference>
<proteinExistence type="predicted"/>
<organism evidence="4">
    <name type="scientific">uncultured Coleofasciculus sp</name>
    <dbReference type="NCBI Taxonomy" id="1267456"/>
    <lineage>
        <taxon>Bacteria</taxon>
        <taxon>Bacillati</taxon>
        <taxon>Cyanobacteriota</taxon>
        <taxon>Cyanophyceae</taxon>
        <taxon>Coleofasciculales</taxon>
        <taxon>Coleofasciculaceae</taxon>
        <taxon>Coleofasciculus</taxon>
        <taxon>environmental samples</taxon>
    </lineage>
</organism>
<evidence type="ECO:0000256" key="2">
    <source>
        <dbReference type="ARBA" id="ARBA00023315"/>
    </source>
</evidence>
<dbReference type="AlphaFoldDB" id="A0A6J4JPD9"/>
<gene>
    <name evidence="4" type="ORF">AVDCRST_MAG92-3727</name>
</gene>
<dbReference type="InterPro" id="IPR016181">
    <property type="entry name" value="Acyl_CoA_acyltransferase"/>
</dbReference>
<keyword evidence="2" id="KW-0012">Acyltransferase</keyword>
<feature type="domain" description="N-acetyltransferase" evidence="3">
    <location>
        <begin position="11"/>
        <end position="171"/>
    </location>
</feature>
<protein>
    <submittedName>
        <fullName evidence="4">Acetyltransferase, GNAT family</fullName>
    </submittedName>
</protein>
<dbReference type="InterPro" id="IPR000182">
    <property type="entry name" value="GNAT_dom"/>
</dbReference>
<dbReference type="CDD" id="cd04301">
    <property type="entry name" value="NAT_SF"/>
    <property type="match status" value="1"/>
</dbReference>
<dbReference type="GO" id="GO:0016747">
    <property type="term" value="F:acyltransferase activity, transferring groups other than amino-acyl groups"/>
    <property type="evidence" value="ECO:0007669"/>
    <property type="project" value="InterPro"/>
</dbReference>
<dbReference type="PANTHER" id="PTHR43072:SF23">
    <property type="entry name" value="UPF0039 PROTEIN C11D3.02C"/>
    <property type="match status" value="1"/>
</dbReference>
<dbReference type="Gene3D" id="3.40.630.30">
    <property type="match status" value="1"/>
</dbReference>
<evidence type="ECO:0000256" key="1">
    <source>
        <dbReference type="ARBA" id="ARBA00022679"/>
    </source>
</evidence>
<dbReference type="PROSITE" id="PS51186">
    <property type="entry name" value="GNAT"/>
    <property type="match status" value="1"/>
</dbReference>
<reference evidence="4" key="1">
    <citation type="submission" date="2020-02" db="EMBL/GenBank/DDBJ databases">
        <authorList>
            <person name="Meier V. D."/>
        </authorList>
    </citation>
    <scope>NUCLEOTIDE SEQUENCE</scope>
    <source>
        <strain evidence="4">AVDCRST_MAG92</strain>
    </source>
</reference>
<name>A0A6J4JPD9_9CYAN</name>
<dbReference type="SUPFAM" id="SSF55729">
    <property type="entry name" value="Acyl-CoA N-acyltransferases (Nat)"/>
    <property type="match status" value="1"/>
</dbReference>